<dbReference type="PRINTS" id="PR00463">
    <property type="entry name" value="EP450I"/>
</dbReference>
<protein>
    <submittedName>
        <fullName evidence="9">Cytochrome P-450 cyp509A1</fullName>
    </submittedName>
</protein>
<keyword evidence="4 8" id="KW-0560">Oxidoreductase</keyword>
<evidence type="ECO:0000256" key="4">
    <source>
        <dbReference type="ARBA" id="ARBA00023002"/>
    </source>
</evidence>
<evidence type="ECO:0000256" key="7">
    <source>
        <dbReference type="PIRSR" id="PIRSR602401-1"/>
    </source>
</evidence>
<dbReference type="InterPro" id="IPR036396">
    <property type="entry name" value="Cyt_P450_sf"/>
</dbReference>
<keyword evidence="3 7" id="KW-0479">Metal-binding</keyword>
<reference evidence="9 10" key="1">
    <citation type="submission" date="2016-07" db="EMBL/GenBank/DDBJ databases">
        <title>Pervasive Adenine N6-methylation of Active Genes in Fungi.</title>
        <authorList>
            <consortium name="DOE Joint Genome Institute"/>
            <person name="Mondo S.J."/>
            <person name="Dannebaum R.O."/>
            <person name="Kuo R.C."/>
            <person name="Labutti K."/>
            <person name="Haridas S."/>
            <person name="Kuo A."/>
            <person name="Salamov A."/>
            <person name="Ahrendt S.R."/>
            <person name="Lipzen A."/>
            <person name="Sullivan W."/>
            <person name="Andreopoulos W.B."/>
            <person name="Clum A."/>
            <person name="Lindquist E."/>
            <person name="Daum C."/>
            <person name="Ramamoorthy G.K."/>
            <person name="Gryganskyi A."/>
            <person name="Culley D."/>
            <person name="Magnuson J.K."/>
            <person name="James T.Y."/>
            <person name="O'Malley M.A."/>
            <person name="Stajich J.E."/>
            <person name="Spatafora J.W."/>
            <person name="Visel A."/>
            <person name="Grigoriev I.V."/>
        </authorList>
    </citation>
    <scope>NUCLEOTIDE SEQUENCE [LARGE SCALE GENOMIC DNA]</scope>
    <source>
        <strain evidence="9 10">NRRL 3301</strain>
    </source>
</reference>
<dbReference type="SUPFAM" id="SSF48264">
    <property type="entry name" value="Cytochrome P450"/>
    <property type="match status" value="1"/>
</dbReference>
<dbReference type="InterPro" id="IPR001128">
    <property type="entry name" value="Cyt_P450"/>
</dbReference>
<evidence type="ECO:0000256" key="1">
    <source>
        <dbReference type="ARBA" id="ARBA00010617"/>
    </source>
</evidence>
<evidence type="ECO:0000256" key="5">
    <source>
        <dbReference type="ARBA" id="ARBA00023004"/>
    </source>
</evidence>
<evidence type="ECO:0000256" key="3">
    <source>
        <dbReference type="ARBA" id="ARBA00022723"/>
    </source>
</evidence>
<dbReference type="PROSITE" id="PS00086">
    <property type="entry name" value="CYTOCHROME_P450"/>
    <property type="match status" value="1"/>
</dbReference>
<keyword evidence="2 7" id="KW-0349">Heme</keyword>
<dbReference type="InterPro" id="IPR017972">
    <property type="entry name" value="Cyt_P450_CS"/>
</dbReference>
<evidence type="ECO:0000256" key="2">
    <source>
        <dbReference type="ARBA" id="ARBA00022617"/>
    </source>
</evidence>
<dbReference type="GO" id="GO:0016705">
    <property type="term" value="F:oxidoreductase activity, acting on paired donors, with incorporation or reduction of molecular oxygen"/>
    <property type="evidence" value="ECO:0007669"/>
    <property type="project" value="InterPro"/>
</dbReference>
<dbReference type="Gene3D" id="1.10.630.10">
    <property type="entry name" value="Cytochrome P450"/>
    <property type="match status" value="1"/>
</dbReference>
<dbReference type="AlphaFoldDB" id="A0A1X2GK80"/>
<dbReference type="GO" id="GO:0005506">
    <property type="term" value="F:iron ion binding"/>
    <property type="evidence" value="ECO:0007669"/>
    <property type="project" value="InterPro"/>
</dbReference>
<dbReference type="PRINTS" id="PR00385">
    <property type="entry name" value="P450"/>
</dbReference>
<dbReference type="InterPro" id="IPR050196">
    <property type="entry name" value="Cytochrome_P450_Monoox"/>
</dbReference>
<sequence length="541" mass="62342">MVSSQLIEFVGDYVDINYWKDIVLSLTERMTDTKAKRWTLGASVALICVGDLLYTISRPPKHMRHLPYVGFFPVFYHTIVKRRTNRDVYKILYEPMVRKHKLHARFDRAAWTVMVTDPALATQVLVKSGDRGAPKQDFSQENRNTLLFKMFGGSNILFDSGDNWRRHRRLANPAFHKSLPVAKFGQTVSDMFSLLDNDHDRSFSLNVENLIERWTLDIIGHVGFGFNFHAVADERSKYKVIYDKALDDAFNPLYLVFQILDTKLLALNPPRQRSFKNAQDFIDLIVQFVDERRQQVQKSIDGSIADTEKDLLTLMLEAEMRGEGSLTKEELVSDIIIFFVAGHDTSAASLSACLYFLAKHPEIQQKARDEANRILCPDGNASKDALPTLADIKSMVYITQVIKETLRIHPPVFNLVSNRCLKEDLVLDGYPLEKETFVNVGILEMHHHPDFWDMPEEFNPDRFAPDRPDAHNPAWMPFSDGTRQCIGLNLAMTEQVVLLSMLLRKYKVELPDNSIHRDQLIHLNTQLMRPKELDLNFTRLY</sequence>
<comment type="similarity">
    <text evidence="1 8">Belongs to the cytochrome P450 family.</text>
</comment>
<comment type="caution">
    <text evidence="9">The sequence shown here is derived from an EMBL/GenBank/DDBJ whole genome shotgun (WGS) entry which is preliminary data.</text>
</comment>
<dbReference type="Pfam" id="PF00067">
    <property type="entry name" value="p450"/>
    <property type="match status" value="1"/>
</dbReference>
<evidence type="ECO:0000313" key="9">
    <source>
        <dbReference type="EMBL" id="ORX55717.1"/>
    </source>
</evidence>
<dbReference type="GO" id="GO:0020037">
    <property type="term" value="F:heme binding"/>
    <property type="evidence" value="ECO:0007669"/>
    <property type="project" value="InterPro"/>
</dbReference>
<keyword evidence="5 7" id="KW-0408">Iron</keyword>
<dbReference type="PANTHER" id="PTHR24291:SF50">
    <property type="entry name" value="BIFUNCTIONAL ALBAFLAVENONE MONOOXYGENASE_TERPENE SYNTHASE"/>
    <property type="match status" value="1"/>
</dbReference>
<proteinExistence type="inferred from homology"/>
<dbReference type="Proteomes" id="UP000242146">
    <property type="component" value="Unassembled WGS sequence"/>
</dbReference>
<dbReference type="STRING" id="101127.A0A1X2GK80"/>
<dbReference type="InterPro" id="IPR002401">
    <property type="entry name" value="Cyt_P450_E_grp-I"/>
</dbReference>
<evidence type="ECO:0000256" key="8">
    <source>
        <dbReference type="RuleBase" id="RU000461"/>
    </source>
</evidence>
<evidence type="ECO:0000256" key="6">
    <source>
        <dbReference type="ARBA" id="ARBA00023033"/>
    </source>
</evidence>
<feature type="binding site" description="axial binding residue" evidence="7">
    <location>
        <position position="485"/>
    </location>
    <ligand>
        <name>heme</name>
        <dbReference type="ChEBI" id="CHEBI:30413"/>
    </ligand>
    <ligandPart>
        <name>Fe</name>
        <dbReference type="ChEBI" id="CHEBI:18248"/>
    </ligandPart>
</feature>
<keyword evidence="10" id="KW-1185">Reference proteome</keyword>
<name>A0A1X2GK80_9FUNG</name>
<evidence type="ECO:0000313" key="10">
    <source>
        <dbReference type="Proteomes" id="UP000242146"/>
    </source>
</evidence>
<gene>
    <name evidence="9" type="ORF">DM01DRAFT_1382821</name>
</gene>
<dbReference type="GO" id="GO:0004497">
    <property type="term" value="F:monooxygenase activity"/>
    <property type="evidence" value="ECO:0007669"/>
    <property type="project" value="UniProtKB-KW"/>
</dbReference>
<dbReference type="PANTHER" id="PTHR24291">
    <property type="entry name" value="CYTOCHROME P450 FAMILY 4"/>
    <property type="match status" value="1"/>
</dbReference>
<dbReference type="EMBL" id="MCGT01000011">
    <property type="protein sequence ID" value="ORX55717.1"/>
    <property type="molecule type" value="Genomic_DNA"/>
</dbReference>
<accession>A0A1X2GK80</accession>
<comment type="cofactor">
    <cofactor evidence="7">
        <name>heme</name>
        <dbReference type="ChEBI" id="CHEBI:30413"/>
    </cofactor>
</comment>
<organism evidence="9 10">
    <name type="scientific">Hesseltinella vesiculosa</name>
    <dbReference type="NCBI Taxonomy" id="101127"/>
    <lineage>
        <taxon>Eukaryota</taxon>
        <taxon>Fungi</taxon>
        <taxon>Fungi incertae sedis</taxon>
        <taxon>Mucoromycota</taxon>
        <taxon>Mucoromycotina</taxon>
        <taxon>Mucoromycetes</taxon>
        <taxon>Mucorales</taxon>
        <taxon>Cunninghamellaceae</taxon>
        <taxon>Hesseltinella</taxon>
    </lineage>
</organism>
<dbReference type="OrthoDB" id="1470350at2759"/>
<keyword evidence="6 8" id="KW-0503">Monooxygenase</keyword>